<evidence type="ECO:0000259" key="10">
    <source>
        <dbReference type="SMART" id="SM00986"/>
    </source>
</evidence>
<dbReference type="RefSeq" id="WP_206964327.1">
    <property type="nucleotide sequence ID" value="NZ_JAFLVX010000004.1"/>
</dbReference>
<dbReference type="NCBIfam" id="NF003592">
    <property type="entry name" value="PRK05254.1-5"/>
    <property type="match status" value="1"/>
</dbReference>
<dbReference type="HAMAP" id="MF_00148">
    <property type="entry name" value="UDG"/>
    <property type="match status" value="1"/>
</dbReference>
<evidence type="ECO:0000256" key="8">
    <source>
        <dbReference type="ARBA" id="ARBA00023204"/>
    </source>
</evidence>
<dbReference type="EC" id="3.2.2.27" evidence="4 9"/>
<comment type="similarity">
    <text evidence="3 9">Belongs to the uracil-DNA glycosylase (UDG) superfamily. UNG family.</text>
</comment>
<dbReference type="Proteomes" id="UP000664857">
    <property type="component" value="Unassembled WGS sequence"/>
</dbReference>
<evidence type="ECO:0000256" key="6">
    <source>
        <dbReference type="ARBA" id="ARBA00022763"/>
    </source>
</evidence>
<name>A0ABS3HPG9_9ENTE</name>
<dbReference type="NCBIfam" id="NF003589">
    <property type="entry name" value="PRK05254.1-2"/>
    <property type="match status" value="1"/>
</dbReference>
<dbReference type="InterPro" id="IPR005122">
    <property type="entry name" value="Uracil-DNA_glycosylase-like"/>
</dbReference>
<keyword evidence="11" id="KW-0326">Glycosidase</keyword>
<dbReference type="PANTHER" id="PTHR11264">
    <property type="entry name" value="URACIL-DNA GLYCOSYLASE"/>
    <property type="match status" value="1"/>
</dbReference>
<keyword evidence="6 9" id="KW-0227">DNA damage</keyword>
<keyword evidence="12" id="KW-1185">Reference proteome</keyword>
<evidence type="ECO:0000313" key="12">
    <source>
        <dbReference type="Proteomes" id="UP000664857"/>
    </source>
</evidence>
<keyword evidence="9" id="KW-0963">Cytoplasm</keyword>
<organism evidence="11 12">
    <name type="scientific">Candidatus Vagococcus giribetii</name>
    <dbReference type="NCBI Taxonomy" id="2230876"/>
    <lineage>
        <taxon>Bacteria</taxon>
        <taxon>Bacillati</taxon>
        <taxon>Bacillota</taxon>
        <taxon>Bacilli</taxon>
        <taxon>Lactobacillales</taxon>
        <taxon>Enterococcaceae</taxon>
        <taxon>Vagococcus</taxon>
    </lineage>
</organism>
<dbReference type="GO" id="GO:0004844">
    <property type="term" value="F:uracil DNA N-glycosylase activity"/>
    <property type="evidence" value="ECO:0007669"/>
    <property type="project" value="UniProtKB-EC"/>
</dbReference>
<dbReference type="EMBL" id="JAFLVX010000004">
    <property type="protein sequence ID" value="MBO0475636.1"/>
    <property type="molecule type" value="Genomic_DNA"/>
</dbReference>
<evidence type="ECO:0000256" key="1">
    <source>
        <dbReference type="ARBA" id="ARBA00001400"/>
    </source>
</evidence>
<sequence length="226" mass="25899">MTLILPNDWKQLLEEEIKQPYFFELEAFLQDEYQKQTIYPKKEHIFAALETTAFKDTQVVILGQDPYHGENQAHGLSFSVLPDQKLPPSLNNIYKELDSDLGISRPNGYLLPWAKQGVLLLNTVLTVRKGQAHSHKNKGWEKVTDSIIKKLSLREDPVIFVLWGKPAQSKKAIIDTDKHYIIEAPHPSPLSAYRGFFGSQPFSGINALLKKQNKTEIDWGLQYNRL</sequence>
<keyword evidence="7 9" id="KW-0378">Hydrolase</keyword>
<protein>
    <recommendedName>
        <fullName evidence="5 9">Uracil-DNA glycosylase</fullName>
        <shortName evidence="9">UDG</shortName>
        <ecNumber evidence="4 9">3.2.2.27</ecNumber>
    </recommendedName>
</protein>
<evidence type="ECO:0000256" key="5">
    <source>
        <dbReference type="ARBA" id="ARBA00018429"/>
    </source>
</evidence>
<accession>A0ABS3HPG9</accession>
<evidence type="ECO:0000313" key="11">
    <source>
        <dbReference type="EMBL" id="MBO0475636.1"/>
    </source>
</evidence>
<evidence type="ECO:0000256" key="9">
    <source>
        <dbReference type="HAMAP-Rule" id="MF_00148"/>
    </source>
</evidence>
<dbReference type="InterPro" id="IPR002043">
    <property type="entry name" value="UDG_fam1"/>
</dbReference>
<comment type="function">
    <text evidence="2 9">Excises uracil residues from the DNA which can arise as a result of misincorporation of dUMP residues by DNA polymerase or due to deamination of cytosine.</text>
</comment>
<gene>
    <name evidence="9" type="primary">ung</name>
    <name evidence="11" type="ORF">DOK76_01055</name>
</gene>
<feature type="domain" description="Uracil-DNA glycosylase-like" evidence="10">
    <location>
        <begin position="50"/>
        <end position="209"/>
    </location>
</feature>
<feature type="active site" description="Proton acceptor" evidence="9">
    <location>
        <position position="65"/>
    </location>
</feature>
<evidence type="ECO:0000256" key="2">
    <source>
        <dbReference type="ARBA" id="ARBA00002631"/>
    </source>
</evidence>
<dbReference type="NCBIfam" id="TIGR00628">
    <property type="entry name" value="ung"/>
    <property type="match status" value="1"/>
</dbReference>
<dbReference type="NCBIfam" id="NF003591">
    <property type="entry name" value="PRK05254.1-4"/>
    <property type="match status" value="1"/>
</dbReference>
<dbReference type="Gene3D" id="3.40.470.10">
    <property type="entry name" value="Uracil-DNA glycosylase-like domain"/>
    <property type="match status" value="1"/>
</dbReference>
<dbReference type="InterPro" id="IPR036895">
    <property type="entry name" value="Uracil-DNA_glycosylase-like_sf"/>
</dbReference>
<comment type="subcellular location">
    <subcellularLocation>
        <location evidence="9">Cytoplasm</location>
    </subcellularLocation>
</comment>
<keyword evidence="8 9" id="KW-0234">DNA repair</keyword>
<evidence type="ECO:0000256" key="4">
    <source>
        <dbReference type="ARBA" id="ARBA00012030"/>
    </source>
</evidence>
<reference evidence="11 12" key="1">
    <citation type="submission" date="2021-03" db="EMBL/GenBank/DDBJ databases">
        <title>Enterococcal diversity collection.</title>
        <authorList>
            <person name="Gilmore M.S."/>
            <person name="Schwartzman J."/>
            <person name="Van Tyne D."/>
            <person name="Martin M."/>
            <person name="Earl A.M."/>
            <person name="Manson A.L."/>
            <person name="Straub T."/>
            <person name="Salamzade R."/>
            <person name="Saavedra J."/>
            <person name="Lebreton F."/>
            <person name="Prichula J."/>
            <person name="Schaufler K."/>
            <person name="Gaca A."/>
            <person name="Sgardioli B."/>
            <person name="Wagenaar J."/>
            <person name="Strong T."/>
        </authorList>
    </citation>
    <scope>NUCLEOTIDE SEQUENCE [LARGE SCALE GENOMIC DNA]</scope>
    <source>
        <strain evidence="11 12">DIV0080</strain>
    </source>
</reference>
<comment type="catalytic activity">
    <reaction evidence="1 9">
        <text>Hydrolyzes single-stranded DNA or mismatched double-stranded DNA and polynucleotides, releasing free uracil.</text>
        <dbReference type="EC" id="3.2.2.27"/>
    </reaction>
</comment>
<dbReference type="PANTHER" id="PTHR11264:SF0">
    <property type="entry name" value="URACIL-DNA GLYCOSYLASE"/>
    <property type="match status" value="1"/>
</dbReference>
<comment type="caution">
    <text evidence="11">The sequence shown here is derived from an EMBL/GenBank/DDBJ whole genome shotgun (WGS) entry which is preliminary data.</text>
</comment>
<dbReference type="CDD" id="cd10027">
    <property type="entry name" value="UDG-F1-like"/>
    <property type="match status" value="1"/>
</dbReference>
<dbReference type="SUPFAM" id="SSF52141">
    <property type="entry name" value="Uracil-DNA glycosylase-like"/>
    <property type="match status" value="1"/>
</dbReference>
<dbReference type="Pfam" id="PF03167">
    <property type="entry name" value="UDG"/>
    <property type="match status" value="1"/>
</dbReference>
<evidence type="ECO:0000256" key="7">
    <source>
        <dbReference type="ARBA" id="ARBA00022801"/>
    </source>
</evidence>
<dbReference type="NCBIfam" id="NF003588">
    <property type="entry name" value="PRK05254.1-1"/>
    <property type="match status" value="1"/>
</dbReference>
<dbReference type="SMART" id="SM00986">
    <property type="entry name" value="UDG"/>
    <property type="match status" value="1"/>
</dbReference>
<proteinExistence type="inferred from homology"/>
<dbReference type="SMART" id="SM00987">
    <property type="entry name" value="UreE_C"/>
    <property type="match status" value="1"/>
</dbReference>
<evidence type="ECO:0000256" key="3">
    <source>
        <dbReference type="ARBA" id="ARBA00008184"/>
    </source>
</evidence>